<evidence type="ECO:0000256" key="1">
    <source>
        <dbReference type="ARBA" id="ARBA00004141"/>
    </source>
</evidence>
<feature type="transmembrane region" description="Helical" evidence="6">
    <location>
        <begin position="30"/>
        <end position="50"/>
    </location>
</feature>
<name>A0A9P7FVX3_9AGAR</name>
<dbReference type="SUPFAM" id="SSF103473">
    <property type="entry name" value="MFS general substrate transporter"/>
    <property type="match status" value="1"/>
</dbReference>
<dbReference type="Proteomes" id="UP000717328">
    <property type="component" value="Unassembled WGS sequence"/>
</dbReference>
<dbReference type="Gene3D" id="1.20.1250.20">
    <property type="entry name" value="MFS general substrate transporter like domains"/>
    <property type="match status" value="1"/>
</dbReference>
<accession>A0A9P7FVX3</accession>
<keyword evidence="2 6" id="KW-0812">Transmembrane</keyword>
<evidence type="ECO:0000256" key="6">
    <source>
        <dbReference type="SAM" id="Phobius"/>
    </source>
</evidence>
<comment type="caution">
    <text evidence="7">The sequence shown here is derived from an EMBL/GenBank/DDBJ whole genome shotgun (WGS) entry which is preliminary data.</text>
</comment>
<feature type="transmembrane region" description="Helical" evidence="6">
    <location>
        <begin position="93"/>
        <end position="118"/>
    </location>
</feature>
<evidence type="ECO:0000256" key="4">
    <source>
        <dbReference type="ARBA" id="ARBA00023136"/>
    </source>
</evidence>
<comment type="subcellular location">
    <subcellularLocation>
        <location evidence="1">Membrane</location>
        <topology evidence="1">Multi-pass membrane protein</topology>
    </subcellularLocation>
</comment>
<evidence type="ECO:0000256" key="3">
    <source>
        <dbReference type="ARBA" id="ARBA00022989"/>
    </source>
</evidence>
<feature type="compositionally biased region" description="Polar residues" evidence="5">
    <location>
        <begin position="400"/>
        <end position="414"/>
    </location>
</feature>
<dbReference type="InterPro" id="IPR010291">
    <property type="entry name" value="Ion_channel_UNC-93"/>
</dbReference>
<evidence type="ECO:0000256" key="5">
    <source>
        <dbReference type="SAM" id="MobiDB-lite"/>
    </source>
</evidence>
<sequence>MAKGSDPEFEEPSGDHEGGALKRNFYRGTLFQILLVGIISFLAPGLWNATNSLGAGGALEPYLVNAANSIVFALMGLLCIASALVVNKIGVKYTLILGTLGWPVYSAALCKSSFSYFTKRILKNCIFVDQNNRYGTKWFVIFAAVICGISAGLYWAAEGAIVLSYPEHKKRGRYLAVWLAFKNSGQIVGGAITLGLNIHKSTGGKVSYATLLAFVVLQVLAFPVAFAISNPHKVQREDGTKVKIDQVTSNAEQIKILGRAVTSKKIGFLLPLFFRKLDWLSPGFGRGFGLYILLNTSGNLVQNYLYWAVGSLGDGTSELTRSAGLLRGIESWGQCAAFGINSSKFSPLYTVVINIAFWAVSIPPAWVSLKTIGDDSTLLDETLQPYIDESKPELDGSPPDTRTASIASTPPTKI</sequence>
<evidence type="ECO:0000256" key="2">
    <source>
        <dbReference type="ARBA" id="ARBA00022692"/>
    </source>
</evidence>
<reference evidence="7" key="1">
    <citation type="submission" date="2021-02" db="EMBL/GenBank/DDBJ databases">
        <authorList>
            <person name="Nieuwenhuis M."/>
            <person name="Van De Peppel L.J.J."/>
        </authorList>
    </citation>
    <scope>NUCLEOTIDE SEQUENCE</scope>
    <source>
        <strain evidence="7">D49</strain>
    </source>
</reference>
<keyword evidence="8" id="KW-1185">Reference proteome</keyword>
<evidence type="ECO:0000313" key="8">
    <source>
        <dbReference type="Proteomes" id="UP000717328"/>
    </source>
</evidence>
<feature type="transmembrane region" description="Helical" evidence="6">
    <location>
        <begin position="138"/>
        <end position="163"/>
    </location>
</feature>
<dbReference type="InterPro" id="IPR051617">
    <property type="entry name" value="UNC-93-like_regulator"/>
</dbReference>
<dbReference type="PANTHER" id="PTHR23294">
    <property type="entry name" value="ET TRANSLATION PRODUCT-RELATED"/>
    <property type="match status" value="1"/>
</dbReference>
<dbReference type="AlphaFoldDB" id="A0A9P7FVX3"/>
<evidence type="ECO:0000313" key="7">
    <source>
        <dbReference type="EMBL" id="KAG5639098.1"/>
    </source>
</evidence>
<feature type="transmembrane region" description="Helical" evidence="6">
    <location>
        <begin position="208"/>
        <end position="228"/>
    </location>
</feature>
<dbReference type="PANTHER" id="PTHR23294:SF19">
    <property type="entry name" value="DUF895 DOMAIN MEMBRANE PROTEIN-RELATED"/>
    <property type="match status" value="1"/>
</dbReference>
<dbReference type="Pfam" id="PF05978">
    <property type="entry name" value="UNC-93"/>
    <property type="match status" value="1"/>
</dbReference>
<proteinExistence type="predicted"/>
<organism evidence="7 8">
    <name type="scientific">Sphagnurus paluster</name>
    <dbReference type="NCBI Taxonomy" id="117069"/>
    <lineage>
        <taxon>Eukaryota</taxon>
        <taxon>Fungi</taxon>
        <taxon>Dikarya</taxon>
        <taxon>Basidiomycota</taxon>
        <taxon>Agaricomycotina</taxon>
        <taxon>Agaricomycetes</taxon>
        <taxon>Agaricomycetidae</taxon>
        <taxon>Agaricales</taxon>
        <taxon>Tricholomatineae</taxon>
        <taxon>Lyophyllaceae</taxon>
        <taxon>Sphagnurus</taxon>
    </lineage>
</organism>
<reference evidence="7" key="2">
    <citation type="submission" date="2021-10" db="EMBL/GenBank/DDBJ databases">
        <title>Phylogenomics reveals ancestral predisposition of the termite-cultivated fungus Termitomyces towards a domesticated lifestyle.</title>
        <authorList>
            <person name="Auxier B."/>
            <person name="Grum-Grzhimaylo A."/>
            <person name="Cardenas M.E."/>
            <person name="Lodge J.D."/>
            <person name="Laessoe T."/>
            <person name="Pedersen O."/>
            <person name="Smith M.E."/>
            <person name="Kuyper T.W."/>
            <person name="Franco-Molano E.A."/>
            <person name="Baroni T.J."/>
            <person name="Aanen D.K."/>
        </authorList>
    </citation>
    <scope>NUCLEOTIDE SEQUENCE</scope>
    <source>
        <strain evidence="7">D49</strain>
    </source>
</reference>
<dbReference type="OrthoDB" id="196103at2759"/>
<keyword evidence="3 6" id="KW-1133">Transmembrane helix</keyword>
<dbReference type="InterPro" id="IPR036259">
    <property type="entry name" value="MFS_trans_sf"/>
</dbReference>
<feature type="region of interest" description="Disordered" evidence="5">
    <location>
        <begin position="388"/>
        <end position="414"/>
    </location>
</feature>
<dbReference type="GO" id="GO:0016020">
    <property type="term" value="C:membrane"/>
    <property type="evidence" value="ECO:0007669"/>
    <property type="project" value="UniProtKB-SubCell"/>
</dbReference>
<feature type="transmembrane region" description="Helical" evidence="6">
    <location>
        <begin position="62"/>
        <end position="86"/>
    </location>
</feature>
<protein>
    <submittedName>
        <fullName evidence="7">Uncharacterized protein</fullName>
    </submittedName>
</protein>
<dbReference type="EMBL" id="JABCKI010005732">
    <property type="protein sequence ID" value="KAG5639098.1"/>
    <property type="molecule type" value="Genomic_DNA"/>
</dbReference>
<keyword evidence="4 6" id="KW-0472">Membrane</keyword>
<gene>
    <name evidence="7" type="ORF">H0H81_007042</name>
</gene>
<feature type="transmembrane region" description="Helical" evidence="6">
    <location>
        <begin position="175"/>
        <end position="196"/>
    </location>
</feature>